<name>A0A7D5L8C6_9EURY</name>
<dbReference type="NCBIfam" id="TIGR04206">
    <property type="entry name" value="near_ArtA"/>
    <property type="match status" value="1"/>
</dbReference>
<organism evidence="3 4">
    <name type="scientific">Halorarum salinum</name>
    <dbReference type="NCBI Taxonomy" id="2743089"/>
    <lineage>
        <taxon>Archaea</taxon>
        <taxon>Methanobacteriati</taxon>
        <taxon>Methanobacteriota</taxon>
        <taxon>Stenosarchaea group</taxon>
        <taxon>Halobacteria</taxon>
        <taxon>Halobacteriales</taxon>
        <taxon>Haloferacaceae</taxon>
        <taxon>Halorarum</taxon>
    </lineage>
</organism>
<proteinExistence type="predicted"/>
<dbReference type="Proteomes" id="UP000509626">
    <property type="component" value="Chromosome"/>
</dbReference>
<dbReference type="InterPro" id="IPR058363">
    <property type="entry name" value="DUF8050"/>
</dbReference>
<keyword evidence="1" id="KW-1133">Transmembrane helix</keyword>
<evidence type="ECO:0000256" key="1">
    <source>
        <dbReference type="SAM" id="Phobius"/>
    </source>
</evidence>
<dbReference type="RefSeq" id="WP_179267119.1">
    <property type="nucleotide sequence ID" value="NZ_CP058579.1"/>
</dbReference>
<dbReference type="OrthoDB" id="214467at2157"/>
<dbReference type="GeneID" id="56036140"/>
<gene>
    <name evidence="3" type="ORF">HUG12_01735</name>
</gene>
<keyword evidence="1" id="KW-0472">Membrane</keyword>
<feature type="transmembrane region" description="Helical" evidence="1">
    <location>
        <begin position="132"/>
        <end position="149"/>
    </location>
</feature>
<keyword evidence="4" id="KW-1185">Reference proteome</keyword>
<dbReference type="AlphaFoldDB" id="A0A7D5L8C6"/>
<feature type="transmembrane region" description="Helical" evidence="1">
    <location>
        <begin position="106"/>
        <end position="126"/>
    </location>
</feature>
<dbReference type="InterPro" id="IPR026436">
    <property type="entry name" value="CHP04206"/>
</dbReference>
<sequence>MTRSARGATLPRKAVPRATPTRVVAAVLFVGLLPWSVQSFTGGGFVLRFLWGAVGFDPRLSVSLLSDYPLFAGPPLLLQWASAVLFWTLALLSAGIGFLDAEDPRVTAGLLALAGVTNLLVALEFGVQPERTAYPVGTLAAWAVAGWRYRAARS</sequence>
<feature type="domain" description="DUF8050" evidence="2">
    <location>
        <begin position="17"/>
        <end position="152"/>
    </location>
</feature>
<accession>A0A7D5L8C6</accession>
<evidence type="ECO:0000313" key="4">
    <source>
        <dbReference type="Proteomes" id="UP000509626"/>
    </source>
</evidence>
<dbReference type="KEGG" id="halu:HUG12_01735"/>
<evidence type="ECO:0000259" key="2">
    <source>
        <dbReference type="Pfam" id="PF26224"/>
    </source>
</evidence>
<evidence type="ECO:0000313" key="3">
    <source>
        <dbReference type="EMBL" id="QLG60533.1"/>
    </source>
</evidence>
<reference evidence="3 4" key="1">
    <citation type="submission" date="2020-06" db="EMBL/GenBank/DDBJ databases">
        <title>NJ-3-1, isolated from saline soil.</title>
        <authorList>
            <person name="Cui H.L."/>
            <person name="Shi X."/>
        </authorList>
    </citation>
    <scope>NUCLEOTIDE SEQUENCE [LARGE SCALE GENOMIC DNA]</scope>
    <source>
        <strain evidence="3 4">NJ-3-1</strain>
    </source>
</reference>
<keyword evidence="1" id="KW-0812">Transmembrane</keyword>
<dbReference type="EMBL" id="CP058579">
    <property type="protein sequence ID" value="QLG60533.1"/>
    <property type="molecule type" value="Genomic_DNA"/>
</dbReference>
<protein>
    <submittedName>
        <fullName evidence="3">TIGR04206 family protein</fullName>
    </submittedName>
</protein>
<feature type="transmembrane region" description="Helical" evidence="1">
    <location>
        <begin position="77"/>
        <end position="99"/>
    </location>
</feature>
<dbReference type="Pfam" id="PF26224">
    <property type="entry name" value="DUF8050"/>
    <property type="match status" value="1"/>
</dbReference>